<comment type="caution">
    <text evidence="2">The sequence shown here is derived from an EMBL/GenBank/DDBJ whole genome shotgun (WGS) entry which is preliminary data.</text>
</comment>
<sequence length="89" mass="9279">MTPALDAMRDGLVQTAWLLAPAAGAAAGAALVIGWLCHRLGVTDPAPVLLARATAVLAVVWWFGAGWLADGTTYTRGLWALLPEIGRGR</sequence>
<feature type="transmembrane region" description="Helical" evidence="1">
    <location>
        <begin position="16"/>
        <end position="37"/>
    </location>
</feature>
<keyword evidence="3" id="KW-1185">Reference proteome</keyword>
<accession>A0ABT5E7M0</accession>
<dbReference type="RefSeq" id="WP_272090373.1">
    <property type="nucleotide sequence ID" value="NZ_JAQNDL010000003.1"/>
</dbReference>
<feature type="transmembrane region" description="Helical" evidence="1">
    <location>
        <begin position="49"/>
        <end position="69"/>
    </location>
</feature>
<dbReference type="Proteomes" id="UP001221686">
    <property type="component" value="Unassembled WGS sequence"/>
</dbReference>
<evidence type="ECO:0000256" key="1">
    <source>
        <dbReference type="SAM" id="Phobius"/>
    </source>
</evidence>
<proteinExistence type="predicted"/>
<dbReference type="EMBL" id="JAQNDL010000003">
    <property type="protein sequence ID" value="MDC0721866.1"/>
    <property type="molecule type" value="Genomic_DNA"/>
</dbReference>
<keyword evidence="1" id="KW-0812">Transmembrane</keyword>
<reference evidence="2 3" key="1">
    <citation type="submission" date="2022-11" db="EMBL/GenBank/DDBJ databases">
        <title>Minimal conservation of predation-associated metabolite biosynthetic gene clusters underscores biosynthetic potential of Myxococcota including descriptions for ten novel species: Archangium lansinium sp. nov., Myxococcus landrumus sp. nov., Nannocystis bai.</title>
        <authorList>
            <person name="Ahearne A."/>
            <person name="Stevens C."/>
            <person name="Dowd S."/>
        </authorList>
    </citation>
    <scope>NUCLEOTIDE SEQUENCE [LARGE SCALE GENOMIC DNA]</scope>
    <source>
        <strain evidence="2 3">BB15-2</strain>
    </source>
</reference>
<keyword evidence="1" id="KW-1133">Transmembrane helix</keyword>
<protein>
    <submittedName>
        <fullName evidence="2">Uncharacterized protein</fullName>
    </submittedName>
</protein>
<keyword evidence="1" id="KW-0472">Membrane</keyword>
<organism evidence="2 3">
    <name type="scientific">Nannocystis bainbridge</name>
    <dbReference type="NCBI Taxonomy" id="2995303"/>
    <lineage>
        <taxon>Bacteria</taxon>
        <taxon>Pseudomonadati</taxon>
        <taxon>Myxococcota</taxon>
        <taxon>Polyangia</taxon>
        <taxon>Nannocystales</taxon>
        <taxon>Nannocystaceae</taxon>
        <taxon>Nannocystis</taxon>
    </lineage>
</organism>
<evidence type="ECO:0000313" key="2">
    <source>
        <dbReference type="EMBL" id="MDC0721866.1"/>
    </source>
</evidence>
<name>A0ABT5E7M0_9BACT</name>
<evidence type="ECO:0000313" key="3">
    <source>
        <dbReference type="Proteomes" id="UP001221686"/>
    </source>
</evidence>
<gene>
    <name evidence="2" type="ORF">POL25_33460</name>
</gene>